<reference evidence="3" key="2">
    <citation type="submission" date="2020-10" db="UniProtKB">
        <authorList>
            <consortium name="WormBaseParasite"/>
        </authorList>
    </citation>
    <scope>IDENTIFICATION</scope>
</reference>
<dbReference type="AlphaFoldDB" id="A0A7E4VRQ3"/>
<keyword evidence="2" id="KW-1185">Reference proteome</keyword>
<evidence type="ECO:0000313" key="3">
    <source>
        <dbReference type="WBParaSite" id="Pan_g23770.t1"/>
    </source>
</evidence>
<accession>A0A7E4VRQ3</accession>
<dbReference type="Proteomes" id="UP000492821">
    <property type="component" value="Unassembled WGS sequence"/>
</dbReference>
<feature type="transmembrane region" description="Helical" evidence="1">
    <location>
        <begin position="43"/>
        <end position="63"/>
    </location>
</feature>
<organism evidence="2 3">
    <name type="scientific">Panagrellus redivivus</name>
    <name type="common">Microworm</name>
    <dbReference type="NCBI Taxonomy" id="6233"/>
    <lineage>
        <taxon>Eukaryota</taxon>
        <taxon>Metazoa</taxon>
        <taxon>Ecdysozoa</taxon>
        <taxon>Nematoda</taxon>
        <taxon>Chromadorea</taxon>
        <taxon>Rhabditida</taxon>
        <taxon>Tylenchina</taxon>
        <taxon>Panagrolaimomorpha</taxon>
        <taxon>Panagrolaimoidea</taxon>
        <taxon>Panagrolaimidae</taxon>
        <taxon>Panagrellus</taxon>
    </lineage>
</organism>
<feature type="transmembrane region" description="Helical" evidence="1">
    <location>
        <begin position="242"/>
        <end position="269"/>
    </location>
</feature>
<reference evidence="2" key="1">
    <citation type="journal article" date="2013" name="Genetics">
        <title>The draft genome and transcriptome of Panagrellus redivivus are shaped by the harsh demands of a free-living lifestyle.</title>
        <authorList>
            <person name="Srinivasan J."/>
            <person name="Dillman A.R."/>
            <person name="Macchietto M.G."/>
            <person name="Heikkinen L."/>
            <person name="Lakso M."/>
            <person name="Fracchia K.M."/>
            <person name="Antoshechkin I."/>
            <person name="Mortazavi A."/>
            <person name="Wong G."/>
            <person name="Sternberg P.W."/>
        </authorList>
    </citation>
    <scope>NUCLEOTIDE SEQUENCE [LARGE SCALE GENOMIC DNA]</scope>
    <source>
        <strain evidence="2">MT8872</strain>
    </source>
</reference>
<evidence type="ECO:0000313" key="2">
    <source>
        <dbReference type="Proteomes" id="UP000492821"/>
    </source>
</evidence>
<proteinExistence type="predicted"/>
<dbReference type="Pfam" id="PF10318">
    <property type="entry name" value="7TM_GPCR_Srh"/>
    <property type="match status" value="1"/>
</dbReference>
<dbReference type="InterPro" id="IPR019422">
    <property type="entry name" value="7TM_GPCR_serpentine_rcpt_Srh"/>
</dbReference>
<feature type="transmembrane region" description="Helical" evidence="1">
    <location>
        <begin position="12"/>
        <end position="31"/>
    </location>
</feature>
<dbReference type="WBParaSite" id="Pan_g23770.t1">
    <property type="protein sequence ID" value="Pan_g23770.t1"/>
    <property type="gene ID" value="Pan_g23770"/>
</dbReference>
<feature type="transmembrane region" description="Helical" evidence="1">
    <location>
        <begin position="92"/>
        <end position="115"/>
    </location>
</feature>
<sequence length="331" mass="38164">MHLHHTIDAFLFAYTVFSVTTQVYTFFVVIFKSPAFMKEYRYFLCTFIFWDIIFNVSVGFFILPTPLFPSYGVIVSGFIENLEPYFGSNVTRAFICIAFWSGADLIQLQDFCLIYRFTALHPNRNVRKWFMSWPSMIAFHIVGYGICFAACVPIWFIVVDESEKLSYMAMFDSSIFLDIEPGNVFTFLNENSSIVPYYCSCLFVGFGFHLIVSVTLSTNIIRYLSHNADKFSTKVYRMHRQLTIILIVQIFTPLMFMIIPICILVMTTYLEIPLSNTLGHIGILLITIYPSTNTIITIVCVTPYRKFTTNWMKALFSLATIRNHVAPSTNS</sequence>
<keyword evidence="1" id="KW-0472">Membrane</keyword>
<dbReference type="PANTHER" id="PTHR45830:SF15">
    <property type="entry name" value="SERPENTINE RECEPTOR, CLASS I"/>
    <property type="match status" value="1"/>
</dbReference>
<keyword evidence="1" id="KW-1133">Transmembrane helix</keyword>
<feature type="transmembrane region" description="Helical" evidence="1">
    <location>
        <begin position="195"/>
        <end position="221"/>
    </location>
</feature>
<feature type="transmembrane region" description="Helical" evidence="1">
    <location>
        <begin position="136"/>
        <end position="158"/>
    </location>
</feature>
<dbReference type="PANTHER" id="PTHR45830">
    <property type="entry name" value="SERPENTINE RECEPTOR, CLASS I"/>
    <property type="match status" value="1"/>
</dbReference>
<feature type="transmembrane region" description="Helical" evidence="1">
    <location>
        <begin position="281"/>
        <end position="304"/>
    </location>
</feature>
<name>A0A7E4VRQ3_PANRE</name>
<keyword evidence="1" id="KW-0812">Transmembrane</keyword>
<protein>
    <submittedName>
        <fullName evidence="3">Serpentine Receptor, class T</fullName>
    </submittedName>
</protein>
<evidence type="ECO:0000256" key="1">
    <source>
        <dbReference type="SAM" id="Phobius"/>
    </source>
</evidence>